<name>A0A2S4PWU2_9PEZI</name>
<keyword evidence="4" id="KW-1185">Reference proteome</keyword>
<proteinExistence type="predicted"/>
<evidence type="ECO:0000256" key="1">
    <source>
        <dbReference type="SAM" id="MobiDB-lite"/>
    </source>
</evidence>
<feature type="compositionally biased region" description="Polar residues" evidence="1">
    <location>
        <begin position="21"/>
        <end position="44"/>
    </location>
</feature>
<evidence type="ECO:0000313" key="4">
    <source>
        <dbReference type="Proteomes" id="UP000237438"/>
    </source>
</evidence>
<protein>
    <recommendedName>
        <fullName evidence="2">Transglutaminase-like domain-containing protein</fullName>
    </recommendedName>
</protein>
<sequence>MTEGEELQFSSLKARIASLKQQGIDNSIQSSSVFEKRNVSTSYSKPKPPLPRRPKTVRGSPSFSHNSPTTLKTDSDINHSKNRPLLPPPPINHDQFQANKTKPVLVRPLVRESLPSSLHSKASHQLSQEELHSSKGSQNLVNAAAKMRNLSEKVPFKSRGDEEQIYQSTNKQNFFCLPEEFPADIIKNNLAQLPKPLSDNRRETVNIVPPKPKLPPRRLKREDNKEAVALNESLNKSSISKINSSFIETLESHTPDKLNYFRANPPPINLNSKPSIRDIQIRAKLSNSTQNCLRCRDFSGPDNVASQHPRHSLPKTHDIFAYLASVLCNPFPSATDKARAIFTWLHFNIAYDVDAFLRNRIKYNKPEDNIVSGLAVCSGYAGIFEAIATKAGLEAITIVGHGKGFGYTPIKSGDSVPPYNPNGHAWNSVRIDHGEWKLLDSCWGAGNIDGKKYTPKFSPSFFTCSNEEFGIRHFPKEDKYFFRSDGFIPSWEQYIRGLGPTDDEPLQEYGNVEDDHSISFTSIVPPQKYISLNLSDASFRFQFRKVCEHLCDVEKDRFSSSLFLLCLHGPKNDQWLPFDSNGYWWWLDVPTEDLIAVQRIGCYTVNRVNGTKVESITKEEYLQKKGKCSMGFSGVCAWEVVSN</sequence>
<reference evidence="3 4" key="1">
    <citation type="submission" date="2017-10" db="EMBL/GenBank/DDBJ databases">
        <title>Development of genomic resources for the powdery mildew, Erysiphe pulchra.</title>
        <authorList>
            <person name="Wadl P.A."/>
            <person name="Mack B.M."/>
            <person name="Moore G."/>
            <person name="Beltz S.B."/>
        </authorList>
    </citation>
    <scope>NUCLEOTIDE SEQUENCE [LARGE SCALE GENOMIC DNA]</scope>
    <source>
        <strain evidence="3">Cflorida</strain>
    </source>
</reference>
<accession>A0A2S4PWU2</accession>
<dbReference type="Pfam" id="PF01841">
    <property type="entry name" value="Transglut_core"/>
    <property type="match status" value="1"/>
</dbReference>
<feature type="domain" description="Transglutaminase-like" evidence="2">
    <location>
        <begin position="333"/>
        <end position="440"/>
    </location>
</feature>
<dbReference type="Proteomes" id="UP000237438">
    <property type="component" value="Unassembled WGS sequence"/>
</dbReference>
<comment type="caution">
    <text evidence="3">The sequence shown here is derived from an EMBL/GenBank/DDBJ whole genome shotgun (WGS) entry which is preliminary data.</text>
</comment>
<evidence type="ECO:0000313" key="3">
    <source>
        <dbReference type="EMBL" id="POS86519.1"/>
    </source>
</evidence>
<dbReference type="InterPro" id="IPR052557">
    <property type="entry name" value="CAP/Cytokinesis_protein"/>
</dbReference>
<feature type="compositionally biased region" description="Polar residues" evidence="1">
    <location>
        <begin position="59"/>
        <end position="72"/>
    </location>
</feature>
<gene>
    <name evidence="3" type="ORF">EPUL_003968</name>
</gene>
<dbReference type="OrthoDB" id="6129702at2759"/>
<dbReference type="SUPFAM" id="SSF54001">
    <property type="entry name" value="Cysteine proteinases"/>
    <property type="match status" value="1"/>
</dbReference>
<dbReference type="STRING" id="225359.A0A2S4PWU2"/>
<dbReference type="GO" id="GO:0005737">
    <property type="term" value="C:cytoplasm"/>
    <property type="evidence" value="ECO:0007669"/>
    <property type="project" value="TreeGrafter"/>
</dbReference>
<dbReference type="PANTHER" id="PTHR46333">
    <property type="entry name" value="CYTOKINESIS PROTEIN 3"/>
    <property type="match status" value="1"/>
</dbReference>
<evidence type="ECO:0000259" key="2">
    <source>
        <dbReference type="Pfam" id="PF01841"/>
    </source>
</evidence>
<dbReference type="InterPro" id="IPR038765">
    <property type="entry name" value="Papain-like_cys_pep_sf"/>
</dbReference>
<dbReference type="AlphaFoldDB" id="A0A2S4PWU2"/>
<feature type="region of interest" description="Disordered" evidence="1">
    <location>
        <begin position="21"/>
        <end position="98"/>
    </location>
</feature>
<dbReference type="PANTHER" id="PTHR46333:SF5">
    <property type="entry name" value="TRANSGLUTAMINASE-LIKE DOMAIN-CONTAINING PROTEIN"/>
    <property type="match status" value="1"/>
</dbReference>
<dbReference type="Gene3D" id="3.10.620.30">
    <property type="match status" value="1"/>
</dbReference>
<dbReference type="EMBL" id="PEDP01000313">
    <property type="protein sequence ID" value="POS86519.1"/>
    <property type="molecule type" value="Genomic_DNA"/>
</dbReference>
<organism evidence="3 4">
    <name type="scientific">Erysiphe pulchra</name>
    <dbReference type="NCBI Taxonomy" id="225359"/>
    <lineage>
        <taxon>Eukaryota</taxon>
        <taxon>Fungi</taxon>
        <taxon>Dikarya</taxon>
        <taxon>Ascomycota</taxon>
        <taxon>Pezizomycotina</taxon>
        <taxon>Leotiomycetes</taxon>
        <taxon>Erysiphales</taxon>
        <taxon>Erysiphaceae</taxon>
        <taxon>Erysiphe</taxon>
    </lineage>
</organism>
<dbReference type="InterPro" id="IPR002931">
    <property type="entry name" value="Transglutaminase-like"/>
</dbReference>